<protein>
    <submittedName>
        <fullName evidence="1">Uncharacterized protein</fullName>
    </submittedName>
</protein>
<dbReference type="AlphaFoldDB" id="A0A1M7Q7V7"/>
<keyword evidence="2" id="KW-1185">Reference proteome</keyword>
<dbReference type="RefSeq" id="WP_170862710.1">
    <property type="nucleotide sequence ID" value="NZ_FRCZ01000006.1"/>
</dbReference>
<proteinExistence type="predicted"/>
<dbReference type="EMBL" id="FRCZ01000006">
    <property type="protein sequence ID" value="SHN26601.1"/>
    <property type="molecule type" value="Genomic_DNA"/>
</dbReference>
<evidence type="ECO:0000313" key="1">
    <source>
        <dbReference type="EMBL" id="SHN26601.1"/>
    </source>
</evidence>
<dbReference type="Proteomes" id="UP000184184">
    <property type="component" value="Unassembled WGS sequence"/>
</dbReference>
<reference evidence="1 2" key="1">
    <citation type="submission" date="2016-11" db="EMBL/GenBank/DDBJ databases">
        <authorList>
            <person name="Jaros S."/>
            <person name="Januszkiewicz K."/>
            <person name="Wedrychowicz H."/>
        </authorList>
    </citation>
    <scope>NUCLEOTIDE SEQUENCE [LARGE SCALE GENOMIC DNA]</scope>
    <source>
        <strain evidence="1 2">CGMCC 1.10681</strain>
    </source>
</reference>
<evidence type="ECO:0000313" key="2">
    <source>
        <dbReference type="Proteomes" id="UP000184184"/>
    </source>
</evidence>
<organism evidence="1 2">
    <name type="scientific">Gracilibacillus kekensis</name>
    <dbReference type="NCBI Taxonomy" id="1027249"/>
    <lineage>
        <taxon>Bacteria</taxon>
        <taxon>Bacillati</taxon>
        <taxon>Bacillota</taxon>
        <taxon>Bacilli</taxon>
        <taxon>Bacillales</taxon>
        <taxon>Bacillaceae</taxon>
        <taxon>Gracilibacillus</taxon>
    </lineage>
</organism>
<gene>
    <name evidence="1" type="ORF">SAMN05216179_2879</name>
</gene>
<sequence>MNILFGIFVWLVLCCSILILASLATRMEENSNEETTEGYIGYIEEIYNRNILDQEK</sequence>
<name>A0A1M7Q7V7_9BACI</name>
<accession>A0A1M7Q7V7</accession>